<dbReference type="RefSeq" id="WP_200592912.1">
    <property type="nucleotide sequence ID" value="NZ_JAEPBG010000006.1"/>
</dbReference>
<gene>
    <name evidence="1" type="ORF">JJB74_15220</name>
</gene>
<dbReference type="EMBL" id="JAEPBG010000006">
    <property type="protein sequence ID" value="MBK4735970.1"/>
    <property type="molecule type" value="Genomic_DNA"/>
</dbReference>
<dbReference type="AlphaFoldDB" id="A0A934W756"/>
<keyword evidence="2" id="KW-1185">Reference proteome</keyword>
<name>A0A934W756_9BURK</name>
<comment type="caution">
    <text evidence="1">The sequence shown here is derived from an EMBL/GenBank/DDBJ whole genome shotgun (WGS) entry which is preliminary data.</text>
</comment>
<organism evidence="1 2">
    <name type="scientific">Noviherbaspirillum pedocola</name>
    <dbReference type="NCBI Taxonomy" id="2801341"/>
    <lineage>
        <taxon>Bacteria</taxon>
        <taxon>Pseudomonadati</taxon>
        <taxon>Pseudomonadota</taxon>
        <taxon>Betaproteobacteria</taxon>
        <taxon>Burkholderiales</taxon>
        <taxon>Oxalobacteraceae</taxon>
        <taxon>Noviherbaspirillum</taxon>
    </lineage>
</organism>
<evidence type="ECO:0000313" key="2">
    <source>
        <dbReference type="Proteomes" id="UP000622890"/>
    </source>
</evidence>
<dbReference type="Proteomes" id="UP000622890">
    <property type="component" value="Unassembled WGS sequence"/>
</dbReference>
<protein>
    <submittedName>
        <fullName evidence="1">Uncharacterized protein</fullName>
    </submittedName>
</protein>
<reference evidence="1" key="1">
    <citation type="submission" date="2021-01" db="EMBL/GenBank/DDBJ databases">
        <title>Genome sequence of strain Noviherbaspirillum sp. DKR-6.</title>
        <authorList>
            <person name="Chaudhary D.K."/>
        </authorList>
    </citation>
    <scope>NUCLEOTIDE SEQUENCE</scope>
    <source>
        <strain evidence="1">DKR-6</strain>
    </source>
</reference>
<sequence length="81" mass="8905">MDLNEMSPDQFEEWLQRTSEATNSLTCEEEMAKTLADAMRADKASEKVELFVKLANQAMQAADTTLGAQGRVTTAIGLTLH</sequence>
<proteinExistence type="predicted"/>
<evidence type="ECO:0000313" key="1">
    <source>
        <dbReference type="EMBL" id="MBK4735970.1"/>
    </source>
</evidence>
<accession>A0A934W756</accession>